<keyword evidence="2" id="KW-1185">Reference proteome</keyword>
<organism evidence="1 2">
    <name type="scientific">Streptomyces gelaticus</name>
    <dbReference type="NCBI Taxonomy" id="285446"/>
    <lineage>
        <taxon>Bacteria</taxon>
        <taxon>Bacillati</taxon>
        <taxon>Actinomycetota</taxon>
        <taxon>Actinomycetes</taxon>
        <taxon>Kitasatosporales</taxon>
        <taxon>Streptomycetaceae</taxon>
        <taxon>Streptomyces</taxon>
    </lineage>
</organism>
<reference evidence="2" key="1">
    <citation type="journal article" date="2019" name="Int. J. Syst. Evol. Microbiol.">
        <title>The Global Catalogue of Microorganisms (GCM) 10K type strain sequencing project: providing services to taxonomists for standard genome sequencing and annotation.</title>
        <authorList>
            <consortium name="The Broad Institute Genomics Platform"/>
            <consortium name="The Broad Institute Genome Sequencing Center for Infectious Disease"/>
            <person name="Wu L."/>
            <person name="Ma J."/>
        </authorList>
    </citation>
    <scope>NUCLEOTIDE SEQUENCE [LARGE SCALE GENOMIC DNA]</scope>
    <source>
        <strain evidence="2">JCM 4376</strain>
    </source>
</reference>
<name>A0ABQ2W2A5_9ACTN</name>
<proteinExistence type="predicted"/>
<evidence type="ECO:0000313" key="1">
    <source>
        <dbReference type="EMBL" id="GGV89132.1"/>
    </source>
</evidence>
<accession>A0ABQ2W2A5</accession>
<dbReference type="Proteomes" id="UP000660675">
    <property type="component" value="Unassembled WGS sequence"/>
</dbReference>
<evidence type="ECO:0000313" key="2">
    <source>
        <dbReference type="Proteomes" id="UP000660675"/>
    </source>
</evidence>
<dbReference type="EMBL" id="BMTF01000014">
    <property type="protein sequence ID" value="GGV89132.1"/>
    <property type="molecule type" value="Genomic_DNA"/>
</dbReference>
<comment type="caution">
    <text evidence="1">The sequence shown here is derived from an EMBL/GenBank/DDBJ whole genome shotgun (WGS) entry which is preliminary data.</text>
</comment>
<sequence>MSRWLSVEFLHAWCRSAVAGQLTGLGVSVLNGPGTKATAVTRDAVRLSDGLRSPSKLTIRHAGSGVPDLAARSAPSTGALGRLLMDETLTSTHRRCRGLGGTVGGLPPRMSCRPAVPLGARAVDGGAATWPAPRRKRVGR</sequence>
<gene>
    <name evidence="1" type="ORF">GCM10015535_42150</name>
</gene>
<protein>
    <submittedName>
        <fullName evidence="1">Uncharacterized protein</fullName>
    </submittedName>
</protein>